<dbReference type="HAMAP" id="MF_01438">
    <property type="entry name" value="DisA"/>
    <property type="match status" value="1"/>
</dbReference>
<dbReference type="InterPro" id="IPR036888">
    <property type="entry name" value="DNA_integrity_DisA_N_sf"/>
</dbReference>
<dbReference type="PANTHER" id="PTHR34185">
    <property type="entry name" value="DIADENYLATE CYCLASE"/>
    <property type="match status" value="1"/>
</dbReference>
<feature type="domain" description="DAC" evidence="11">
    <location>
        <begin position="8"/>
        <end position="146"/>
    </location>
</feature>
<evidence type="ECO:0000256" key="6">
    <source>
        <dbReference type="ARBA" id="ARBA00022840"/>
    </source>
</evidence>
<dbReference type="InterPro" id="IPR018906">
    <property type="entry name" value="DNA_integrity_scan_DisA_link"/>
</dbReference>
<dbReference type="NCBIfam" id="NF010009">
    <property type="entry name" value="PRK13482.1"/>
    <property type="match status" value="1"/>
</dbReference>
<comment type="cofactor">
    <cofactor evidence="10">
        <name>Mg(2+)</name>
        <dbReference type="ChEBI" id="CHEBI:18420"/>
    </cofactor>
</comment>
<feature type="binding site" evidence="10">
    <location>
        <position position="75"/>
    </location>
    <ligand>
        <name>ATP</name>
        <dbReference type="ChEBI" id="CHEBI:30616"/>
    </ligand>
</feature>
<comment type="function">
    <text evidence="10">Participates in a DNA-damage check-point. DisA forms globular foci that rapidly scan along the chromosomes searching for lesions.</text>
</comment>
<dbReference type="InterPro" id="IPR003390">
    <property type="entry name" value="DNA_integrity_scan_DisA_N"/>
</dbReference>
<dbReference type="Pfam" id="PF10635">
    <property type="entry name" value="DisA-linker"/>
    <property type="match status" value="1"/>
</dbReference>
<dbReference type="SUPFAM" id="SSF143597">
    <property type="entry name" value="YojJ-like"/>
    <property type="match status" value="1"/>
</dbReference>
<dbReference type="InterPro" id="IPR050338">
    <property type="entry name" value="DisA"/>
</dbReference>
<gene>
    <name evidence="10 12" type="primary">disA</name>
    <name evidence="12" type="ORF">GCM10009838_60930</name>
</gene>
<dbReference type="Gene3D" id="3.40.1700.10">
    <property type="entry name" value="DNA integrity scanning protein, DisA, N-terminal domain"/>
    <property type="match status" value="1"/>
</dbReference>
<reference evidence="12 13" key="1">
    <citation type="journal article" date="2019" name="Int. J. Syst. Evol. Microbiol.">
        <title>The Global Catalogue of Microorganisms (GCM) 10K type strain sequencing project: providing services to taxonomists for standard genome sequencing and annotation.</title>
        <authorList>
            <consortium name="The Broad Institute Genomics Platform"/>
            <consortium name="The Broad Institute Genome Sequencing Center for Infectious Disease"/>
            <person name="Wu L."/>
            <person name="Ma J."/>
        </authorList>
    </citation>
    <scope>NUCLEOTIDE SEQUENCE [LARGE SCALE GENOMIC DNA]</scope>
    <source>
        <strain evidence="12 13">JCM 16013</strain>
    </source>
</reference>
<evidence type="ECO:0000256" key="10">
    <source>
        <dbReference type="HAMAP-Rule" id="MF_01438"/>
    </source>
</evidence>
<organism evidence="12 13">
    <name type="scientific">Catenulispora subtropica</name>
    <dbReference type="NCBI Taxonomy" id="450798"/>
    <lineage>
        <taxon>Bacteria</taxon>
        <taxon>Bacillati</taxon>
        <taxon>Actinomycetota</taxon>
        <taxon>Actinomycetes</taxon>
        <taxon>Catenulisporales</taxon>
        <taxon>Catenulisporaceae</taxon>
        <taxon>Catenulispora</taxon>
    </lineage>
</organism>
<evidence type="ECO:0000256" key="5">
    <source>
        <dbReference type="ARBA" id="ARBA00022763"/>
    </source>
</evidence>
<feature type="binding site" evidence="10">
    <location>
        <position position="93"/>
    </location>
    <ligand>
        <name>ATP</name>
        <dbReference type="ChEBI" id="CHEBI:30616"/>
    </ligand>
</feature>
<keyword evidence="7 10" id="KW-0460">Magnesium</keyword>
<dbReference type="SUPFAM" id="SSF47781">
    <property type="entry name" value="RuvA domain 2-like"/>
    <property type="match status" value="1"/>
</dbReference>
<evidence type="ECO:0000256" key="2">
    <source>
        <dbReference type="ARBA" id="ARBA00022679"/>
    </source>
</evidence>
<accession>A0ABN2SN85</accession>
<evidence type="ECO:0000256" key="1">
    <source>
        <dbReference type="ARBA" id="ARBA00000877"/>
    </source>
</evidence>
<keyword evidence="9 10" id="KW-0234">DNA repair</keyword>
<keyword evidence="8 10" id="KW-0238">DNA-binding</keyword>
<comment type="similarity">
    <text evidence="10">Belongs to the DisA family.</text>
</comment>
<keyword evidence="5 10" id="KW-0227">DNA damage</keyword>
<evidence type="ECO:0000256" key="7">
    <source>
        <dbReference type="ARBA" id="ARBA00022842"/>
    </source>
</evidence>
<dbReference type="PROSITE" id="PS51794">
    <property type="entry name" value="DAC"/>
    <property type="match status" value="1"/>
</dbReference>
<dbReference type="Gene3D" id="1.20.1260.110">
    <property type="entry name" value="DNA integrity scanning linker region"/>
    <property type="match status" value="1"/>
</dbReference>
<dbReference type="InterPro" id="IPR023763">
    <property type="entry name" value="DNA_integrity_scanning_protein"/>
</dbReference>
<keyword evidence="4 10" id="KW-0547">Nucleotide-binding</keyword>
<evidence type="ECO:0000313" key="12">
    <source>
        <dbReference type="EMBL" id="GAA1989713.1"/>
    </source>
</evidence>
<evidence type="ECO:0000256" key="4">
    <source>
        <dbReference type="ARBA" id="ARBA00022741"/>
    </source>
</evidence>
<dbReference type="Gene3D" id="1.10.150.20">
    <property type="entry name" value="5' to 3' exonuclease, C-terminal subdomain"/>
    <property type="match status" value="1"/>
</dbReference>
<name>A0ABN2SN85_9ACTN</name>
<proteinExistence type="inferred from homology"/>
<dbReference type="InterPro" id="IPR010994">
    <property type="entry name" value="RuvA_2-like"/>
</dbReference>
<evidence type="ECO:0000256" key="9">
    <source>
        <dbReference type="ARBA" id="ARBA00023204"/>
    </source>
</evidence>
<evidence type="ECO:0000256" key="8">
    <source>
        <dbReference type="ARBA" id="ARBA00023125"/>
    </source>
</evidence>
<evidence type="ECO:0000256" key="3">
    <source>
        <dbReference type="ARBA" id="ARBA00022695"/>
    </source>
</evidence>
<comment type="function">
    <text evidence="10">Has also diadenylate cyclase activity, catalyzing the condensation of 2 ATP molecules into cyclic di-AMP (c-di-AMP). c-di-AMP likely acts as a signaling molecule that may couple DNA integrity with a cellular process.</text>
</comment>
<dbReference type="EC" id="2.7.7.85" evidence="10"/>
<sequence>MTGEASERAALSAILSTVAPGTALRDGLERILRGNTGGLVIFGFDKLVDEMATGGFVLDVEFSPQRLRELCKMDGAVVVSSDGARIVRAGVQLVPDPAIPTEETGTRHRTADRVAKQTGFPVLSVSQSMRIIALYLRGQRVVLEDSGAILSKANQALATLERYKLRLDEVTGTLSALEIEDLVTVRDVAAVAQRLEMVRRIADEVAGYVVQLGVDGRLLSLQLDELIAGVDPDRDLIARDYLPERTGKRARTVADVSDDLGALDRAQLLELIQVAKAMGFTGGVEVLESAVSPRGYRLLAKVPRLPGAVIDRLVEHFGGLQKLLAASIDDLQRVEGVGETRARSVREGLSRLAESSILERYV</sequence>
<protein>
    <recommendedName>
        <fullName evidence="10">DNA integrity scanning protein DisA</fullName>
    </recommendedName>
    <alternativeName>
        <fullName evidence="10">Cyclic di-AMP synthase</fullName>
        <shortName evidence="10">c-di-AMP synthase</shortName>
    </alternativeName>
    <alternativeName>
        <fullName evidence="10">Diadenylate cyclase</fullName>
        <ecNumber evidence="10">2.7.7.85</ecNumber>
    </alternativeName>
</protein>
<dbReference type="Pfam" id="PF00633">
    <property type="entry name" value="HHH"/>
    <property type="match status" value="1"/>
</dbReference>
<keyword evidence="3 10" id="KW-0548">Nucleotidyltransferase</keyword>
<dbReference type="InterPro" id="IPR038331">
    <property type="entry name" value="DisA_sf"/>
</dbReference>
<evidence type="ECO:0000259" key="11">
    <source>
        <dbReference type="PROSITE" id="PS51794"/>
    </source>
</evidence>
<evidence type="ECO:0000313" key="13">
    <source>
        <dbReference type="Proteomes" id="UP001499854"/>
    </source>
</evidence>
<comment type="caution">
    <text evidence="12">The sequence shown here is derived from an EMBL/GenBank/DDBJ whole genome shotgun (WGS) entry which is preliminary data.</text>
</comment>
<keyword evidence="2 10" id="KW-0808">Transferase</keyword>
<comment type="catalytic activity">
    <reaction evidence="1 10">
        <text>2 ATP = 3',3'-c-di-AMP + 2 diphosphate</text>
        <dbReference type="Rhea" id="RHEA:35655"/>
        <dbReference type="ChEBI" id="CHEBI:30616"/>
        <dbReference type="ChEBI" id="CHEBI:33019"/>
        <dbReference type="ChEBI" id="CHEBI:71500"/>
        <dbReference type="EC" id="2.7.7.85"/>
    </reaction>
</comment>
<dbReference type="Proteomes" id="UP001499854">
    <property type="component" value="Unassembled WGS sequence"/>
</dbReference>
<comment type="subunit">
    <text evidence="10">Homooctamer.</text>
</comment>
<feature type="binding site" evidence="10">
    <location>
        <begin position="106"/>
        <end position="110"/>
    </location>
    <ligand>
        <name>ATP</name>
        <dbReference type="ChEBI" id="CHEBI:30616"/>
    </ligand>
</feature>
<dbReference type="Pfam" id="PF02457">
    <property type="entry name" value="DAC"/>
    <property type="match status" value="1"/>
</dbReference>
<dbReference type="InterPro" id="IPR000445">
    <property type="entry name" value="HhH_motif"/>
</dbReference>
<keyword evidence="13" id="KW-1185">Reference proteome</keyword>
<dbReference type="PANTHER" id="PTHR34185:SF3">
    <property type="entry name" value="DNA INTEGRITY SCANNING PROTEIN DISA"/>
    <property type="match status" value="1"/>
</dbReference>
<dbReference type="EMBL" id="BAAAQM010000042">
    <property type="protein sequence ID" value="GAA1989713.1"/>
    <property type="molecule type" value="Genomic_DNA"/>
</dbReference>
<keyword evidence="6 10" id="KW-0067">ATP-binding</keyword>